<dbReference type="RefSeq" id="WP_145997997.1">
    <property type="nucleotide sequence ID" value="NZ_FXYY01000045.1"/>
</dbReference>
<accession>A0A2H1KR76</accession>
<dbReference type="EMBL" id="FXYY01000045">
    <property type="protein sequence ID" value="SMY02295.1"/>
    <property type="molecule type" value="Genomic_DNA"/>
</dbReference>
<proteinExistence type="predicted"/>
<protein>
    <submittedName>
        <fullName evidence="1">Uncharacterized protein</fullName>
    </submittedName>
</protein>
<sequence>MKQIFVRKLGQARSIVRTQTLAARRKTTERTDLAPGDFAEYKAAFDVPATTVTAVFPLASGELIDDDHFVVELELLNEAGHLIKRDDLNTSYSRLLQSPYAYVKNAGGAIKTPIVSADHQNISNARLRVRLWKKSIESTGLDVLGPLLVIGTVEHPSRTIIKKATLV</sequence>
<evidence type="ECO:0000313" key="1">
    <source>
        <dbReference type="EMBL" id="SMY02295.1"/>
    </source>
</evidence>
<name>A0A2H1KR76_BRELN</name>
<reference evidence="1 2" key="1">
    <citation type="submission" date="2017-03" db="EMBL/GenBank/DDBJ databases">
        <authorList>
            <person name="Afonso C.L."/>
            <person name="Miller P.J."/>
            <person name="Scott M.A."/>
            <person name="Spackman E."/>
            <person name="Goraichik I."/>
            <person name="Dimitrov K.M."/>
            <person name="Suarez D.L."/>
            <person name="Swayne D.E."/>
        </authorList>
    </citation>
    <scope>NUCLEOTIDE SEQUENCE [LARGE SCALE GENOMIC DNA]</scope>
    <source>
        <strain evidence="1 2">ATCC 9172</strain>
    </source>
</reference>
<dbReference type="Proteomes" id="UP000234641">
    <property type="component" value="Unassembled WGS sequence"/>
</dbReference>
<evidence type="ECO:0000313" key="2">
    <source>
        <dbReference type="Proteomes" id="UP000234641"/>
    </source>
</evidence>
<organism evidence="1 2">
    <name type="scientific">Brevibacterium linens ATCC 9172</name>
    <dbReference type="NCBI Taxonomy" id="1255617"/>
    <lineage>
        <taxon>Bacteria</taxon>
        <taxon>Bacillati</taxon>
        <taxon>Actinomycetota</taxon>
        <taxon>Actinomycetes</taxon>
        <taxon>Micrococcales</taxon>
        <taxon>Brevibacteriaceae</taxon>
        <taxon>Brevibacterium</taxon>
    </lineage>
</organism>
<dbReference type="AlphaFoldDB" id="A0A2H1KR76"/>
<gene>
    <name evidence="1" type="ORF">BLIN9172_03469</name>
</gene>